<feature type="transmembrane region" description="Helical" evidence="12">
    <location>
        <begin position="184"/>
        <end position="207"/>
    </location>
</feature>
<feature type="transmembrane region" description="Helical" evidence="12">
    <location>
        <begin position="152"/>
        <end position="172"/>
    </location>
</feature>
<gene>
    <name evidence="13" type="ORF">ciss_10350</name>
</gene>
<evidence type="ECO:0000256" key="8">
    <source>
        <dbReference type="ARBA" id="ARBA00022989"/>
    </source>
</evidence>
<keyword evidence="4" id="KW-0813">Transport</keyword>
<dbReference type="RefSeq" id="WP_166503991.1">
    <property type="nucleotide sequence ID" value="NZ_BDJL01000031.1"/>
</dbReference>
<feature type="transmembrane region" description="Helical" evidence="12">
    <location>
        <begin position="47"/>
        <end position="69"/>
    </location>
</feature>
<evidence type="ECO:0000256" key="7">
    <source>
        <dbReference type="ARBA" id="ARBA00022692"/>
    </source>
</evidence>
<feature type="transmembrane region" description="Helical" evidence="12">
    <location>
        <begin position="309"/>
        <end position="328"/>
    </location>
</feature>
<dbReference type="GO" id="GO:0005886">
    <property type="term" value="C:plasma membrane"/>
    <property type="evidence" value="ECO:0007669"/>
    <property type="project" value="UniProtKB-SubCell"/>
</dbReference>
<protein>
    <recommendedName>
        <fullName evidence="3">Probable multidrug resistance protein NorM</fullName>
    </recommendedName>
    <alternativeName>
        <fullName evidence="11">Multidrug-efflux transporter</fullName>
    </alternativeName>
</protein>
<keyword evidence="8 12" id="KW-1133">Transmembrane helix</keyword>
<evidence type="ECO:0000256" key="5">
    <source>
        <dbReference type="ARBA" id="ARBA00022449"/>
    </source>
</evidence>
<evidence type="ECO:0000256" key="9">
    <source>
        <dbReference type="ARBA" id="ARBA00023065"/>
    </source>
</evidence>
<accession>A0A1L8D1Q2</accession>
<keyword evidence="5" id="KW-0050">Antiport</keyword>
<feature type="transmembrane region" description="Helical" evidence="12">
    <location>
        <begin position="12"/>
        <end position="35"/>
    </location>
</feature>
<evidence type="ECO:0000256" key="3">
    <source>
        <dbReference type="ARBA" id="ARBA00020268"/>
    </source>
</evidence>
<feature type="transmembrane region" description="Helical" evidence="12">
    <location>
        <begin position="406"/>
        <end position="425"/>
    </location>
</feature>
<evidence type="ECO:0000256" key="6">
    <source>
        <dbReference type="ARBA" id="ARBA00022475"/>
    </source>
</evidence>
<evidence type="ECO:0000256" key="2">
    <source>
        <dbReference type="ARBA" id="ARBA00004651"/>
    </source>
</evidence>
<dbReference type="STRING" id="661089.ciss_10350"/>
<evidence type="ECO:0000256" key="12">
    <source>
        <dbReference type="SAM" id="Phobius"/>
    </source>
</evidence>
<dbReference type="AlphaFoldDB" id="A0A1L8D1Q2"/>
<evidence type="ECO:0000256" key="4">
    <source>
        <dbReference type="ARBA" id="ARBA00022448"/>
    </source>
</evidence>
<dbReference type="InterPro" id="IPR002528">
    <property type="entry name" value="MATE_fam"/>
</dbReference>
<reference evidence="14" key="1">
    <citation type="submission" date="2016-12" db="EMBL/GenBank/DDBJ databases">
        <title>Draft Genome Sequences od Carboxydothermus pertinax and islandicus, Hydrogenogenic Carboxydotrophic Bacteria.</title>
        <authorList>
            <person name="Fukuyama Y."/>
            <person name="Ohmae K."/>
            <person name="Yoneda Y."/>
            <person name="Yoshida T."/>
            <person name="Sako Y."/>
        </authorList>
    </citation>
    <scope>NUCLEOTIDE SEQUENCE [LARGE SCALE GENOMIC DNA]</scope>
    <source>
        <strain evidence="14">SET</strain>
    </source>
</reference>
<comment type="function">
    <text evidence="1">Multidrug efflux pump.</text>
</comment>
<evidence type="ECO:0000256" key="10">
    <source>
        <dbReference type="ARBA" id="ARBA00023136"/>
    </source>
</evidence>
<feature type="transmembrane region" description="Helical" evidence="12">
    <location>
        <begin position="81"/>
        <end position="103"/>
    </location>
</feature>
<dbReference type="PANTHER" id="PTHR43298:SF4">
    <property type="entry name" value="DRUG_SODIUM ANTIPORTER"/>
    <property type="match status" value="1"/>
</dbReference>
<dbReference type="EMBL" id="BDJL01000031">
    <property type="protein sequence ID" value="GAV25102.1"/>
    <property type="molecule type" value="Genomic_DNA"/>
</dbReference>
<sequence>MYLEIIKVALPAVLEMILHMVVGIVDTAMVGRLGATAVAGVSLGAQIIFSTYFVFAAIGTGGGALAAQALGAKKEEEVKKFFSYSLLLALFAGFLLFFLPYIVELLLPALKIDKNIAVVTISYLKTIGKFAVFALLVFVGNGLLRAIGQTRVPLYTAVVINCLNIFLDYVLIFGKLGFPKLGPAGAALASGISLTLGSIITLGYIGLIEKKLSLKLQWFETRAYLKKIIQISIPAALEEGSFSLGRVVVSFILVKLGAVSFAANEIAIYIESLAFMPGYGLAIAAYSFAARFYGEGNYQKAKSYIEKTLVLTILGMGLMGIIFFFFPWQLGLLFTKDVDVLEKIKVCLKIGAFEQIPTGIEMVLGSVYRGVGNTKIPFYLTTAGMWLFRLPLFWYLFVLNKYDVSYAWIVSVLQWSILMSIYLYLFQKGHWWSVTELQRDQK</sequence>
<keyword evidence="10 12" id="KW-0472">Membrane</keyword>
<dbReference type="Pfam" id="PF01554">
    <property type="entry name" value="MatE"/>
    <property type="match status" value="2"/>
</dbReference>
<dbReference type="InterPro" id="IPR050222">
    <property type="entry name" value="MATE_MdtK"/>
</dbReference>
<keyword evidence="14" id="KW-1185">Reference proteome</keyword>
<dbReference type="InterPro" id="IPR048279">
    <property type="entry name" value="MdtK-like"/>
</dbReference>
<organism evidence="13 14">
    <name type="scientific">Carboxydothermus islandicus</name>
    <dbReference type="NCBI Taxonomy" id="661089"/>
    <lineage>
        <taxon>Bacteria</taxon>
        <taxon>Bacillati</taxon>
        <taxon>Bacillota</taxon>
        <taxon>Clostridia</taxon>
        <taxon>Thermoanaerobacterales</taxon>
        <taxon>Thermoanaerobacteraceae</taxon>
        <taxon>Carboxydothermus</taxon>
    </lineage>
</organism>
<dbReference type="PIRSF" id="PIRSF006603">
    <property type="entry name" value="DinF"/>
    <property type="match status" value="1"/>
</dbReference>
<proteinExistence type="predicted"/>
<dbReference type="CDD" id="cd13137">
    <property type="entry name" value="MATE_NorM_like"/>
    <property type="match status" value="1"/>
</dbReference>
<dbReference type="GO" id="GO:0015297">
    <property type="term" value="F:antiporter activity"/>
    <property type="evidence" value="ECO:0007669"/>
    <property type="project" value="UniProtKB-KW"/>
</dbReference>
<feature type="transmembrane region" description="Helical" evidence="12">
    <location>
        <begin position="115"/>
        <end position="140"/>
    </location>
</feature>
<feature type="transmembrane region" description="Helical" evidence="12">
    <location>
        <begin position="376"/>
        <end position="399"/>
    </location>
</feature>
<evidence type="ECO:0000256" key="11">
    <source>
        <dbReference type="ARBA" id="ARBA00031636"/>
    </source>
</evidence>
<keyword evidence="9" id="KW-0406">Ion transport</keyword>
<dbReference type="GO" id="GO:0042910">
    <property type="term" value="F:xenobiotic transmembrane transporter activity"/>
    <property type="evidence" value="ECO:0007669"/>
    <property type="project" value="InterPro"/>
</dbReference>
<dbReference type="NCBIfam" id="TIGR00797">
    <property type="entry name" value="matE"/>
    <property type="match status" value="1"/>
</dbReference>
<evidence type="ECO:0000256" key="1">
    <source>
        <dbReference type="ARBA" id="ARBA00003408"/>
    </source>
</evidence>
<keyword evidence="7 12" id="KW-0812">Transmembrane</keyword>
<dbReference type="PANTHER" id="PTHR43298">
    <property type="entry name" value="MULTIDRUG RESISTANCE PROTEIN NORM-RELATED"/>
    <property type="match status" value="1"/>
</dbReference>
<name>A0A1L8D1Q2_9THEO</name>
<feature type="transmembrane region" description="Helical" evidence="12">
    <location>
        <begin position="266"/>
        <end position="288"/>
    </location>
</feature>
<evidence type="ECO:0000313" key="13">
    <source>
        <dbReference type="EMBL" id="GAV25102.1"/>
    </source>
</evidence>
<keyword evidence="6" id="KW-1003">Cell membrane</keyword>
<dbReference type="Proteomes" id="UP000187338">
    <property type="component" value="Unassembled WGS sequence"/>
</dbReference>
<evidence type="ECO:0000313" key="14">
    <source>
        <dbReference type="Proteomes" id="UP000187338"/>
    </source>
</evidence>
<comment type="caution">
    <text evidence="13">The sequence shown here is derived from an EMBL/GenBank/DDBJ whole genome shotgun (WGS) entry which is preliminary data.</text>
</comment>
<comment type="subcellular location">
    <subcellularLocation>
        <location evidence="2">Cell membrane</location>
        <topology evidence="2">Multi-pass membrane protein</topology>
    </subcellularLocation>
</comment>
<dbReference type="GO" id="GO:0006811">
    <property type="term" value="P:monoatomic ion transport"/>
    <property type="evidence" value="ECO:0007669"/>
    <property type="project" value="UniProtKB-KW"/>
</dbReference>